<protein>
    <submittedName>
        <fullName evidence="1">Uncharacterized protein</fullName>
    </submittedName>
</protein>
<dbReference type="Pfam" id="PF08872">
    <property type="entry name" value="KGK"/>
    <property type="match status" value="1"/>
</dbReference>
<organism evidence="1 2">
    <name type="scientific">Tolypothrix bouteillei VB521301</name>
    <dbReference type="NCBI Taxonomy" id="1479485"/>
    <lineage>
        <taxon>Bacteria</taxon>
        <taxon>Bacillati</taxon>
        <taxon>Cyanobacteriota</taxon>
        <taxon>Cyanophyceae</taxon>
        <taxon>Nostocales</taxon>
        <taxon>Tolypothrichaceae</taxon>
        <taxon>Tolypothrix</taxon>
    </lineage>
</organism>
<dbReference type="Proteomes" id="UP000029738">
    <property type="component" value="Unassembled WGS sequence"/>
</dbReference>
<reference evidence="1" key="1">
    <citation type="journal article" date="2015" name="Genome Announc.">
        <title>Draft Genome Sequence of Tolypothrix boutellei Strain VB521301.</title>
        <authorList>
            <person name="Chandrababunaidu M.M."/>
            <person name="Singh D."/>
            <person name="Sen D."/>
            <person name="Bhan S."/>
            <person name="Das S."/>
            <person name="Gupta A."/>
            <person name="Adhikary S.P."/>
            <person name="Tripathy S."/>
        </authorList>
    </citation>
    <scope>NUCLEOTIDE SEQUENCE</scope>
    <source>
        <strain evidence="1">VB521301</strain>
    </source>
</reference>
<proteinExistence type="predicted"/>
<dbReference type="AlphaFoldDB" id="A0A8S9SWJ1"/>
<name>A0A8S9SWJ1_9CYAN</name>
<dbReference type="EMBL" id="JHEG04000001">
    <property type="protein sequence ID" value="KAF3884731.1"/>
    <property type="molecule type" value="Genomic_DNA"/>
</dbReference>
<evidence type="ECO:0000313" key="1">
    <source>
        <dbReference type="EMBL" id="KAF3884731.1"/>
    </source>
</evidence>
<accession>A0A8S9SWJ1</accession>
<gene>
    <name evidence="1" type="ORF">DA73_0400004030</name>
</gene>
<dbReference type="InterPro" id="IPR014971">
    <property type="entry name" value="KGK"/>
</dbReference>
<keyword evidence="2" id="KW-1185">Reference proteome</keyword>
<dbReference type="RefSeq" id="WP_038075624.1">
    <property type="nucleotide sequence ID" value="NZ_JHEG04000001.1"/>
</dbReference>
<evidence type="ECO:0000313" key="2">
    <source>
        <dbReference type="Proteomes" id="UP000029738"/>
    </source>
</evidence>
<comment type="caution">
    <text evidence="1">The sequence shown here is derived from an EMBL/GenBank/DDBJ whole genome shotgun (WGS) entry which is preliminary data.</text>
</comment>
<reference evidence="1" key="2">
    <citation type="submission" date="2019-11" db="EMBL/GenBank/DDBJ databases">
        <title>Improved Assembly of Tolypothrix boutellei genome.</title>
        <authorList>
            <person name="Sarangi A.N."/>
            <person name="Mukherjee M."/>
            <person name="Ghosh S."/>
            <person name="Singh D."/>
            <person name="Das A."/>
            <person name="Kant S."/>
            <person name="Prusty A."/>
            <person name="Tripathy S."/>
        </authorList>
    </citation>
    <scope>NUCLEOTIDE SEQUENCE</scope>
    <source>
        <strain evidence="1">VB521301</strain>
    </source>
</reference>
<sequence length="173" mass="20529">MLNNKFKQLEGTEDIIFLENQIFNPVQIIDRIIENFEPKGNDLNLSCKNSFLKKFFKQKNMQGIFNRVEWKFALRQGIKCELFTPENNRKQKGKLEIKVVIDFSPMKKQESCVLDDDDEYKILSIEDKKSSENLEIKVSIDFRPEESEVEESFTNNQPHPLINNVYWIVNDYK</sequence>